<gene>
    <name evidence="2" type="ORF">ACFFLS_12635</name>
</gene>
<dbReference type="EC" id="1.-.-.-" evidence="2"/>
<evidence type="ECO:0000313" key="3">
    <source>
        <dbReference type="Proteomes" id="UP001589734"/>
    </source>
</evidence>
<dbReference type="Proteomes" id="UP001589734">
    <property type="component" value="Unassembled WGS sequence"/>
</dbReference>
<name>A0ABV6BR05_9FLAO</name>
<evidence type="ECO:0000259" key="1">
    <source>
        <dbReference type="PROSITE" id="PS51725"/>
    </source>
</evidence>
<proteinExistence type="predicted"/>
<feature type="domain" description="ABM" evidence="1">
    <location>
        <begin position="11"/>
        <end position="100"/>
    </location>
</feature>
<dbReference type="GO" id="GO:0004497">
    <property type="term" value="F:monooxygenase activity"/>
    <property type="evidence" value="ECO:0007669"/>
    <property type="project" value="UniProtKB-KW"/>
</dbReference>
<dbReference type="RefSeq" id="WP_379686446.1">
    <property type="nucleotide sequence ID" value="NZ_JBHLYW010000009.1"/>
</dbReference>
<accession>A0ABV6BR05</accession>
<keyword evidence="3" id="KW-1185">Reference proteome</keyword>
<evidence type="ECO:0000313" key="2">
    <source>
        <dbReference type="EMBL" id="MFC0077888.1"/>
    </source>
</evidence>
<dbReference type="PROSITE" id="PS51725">
    <property type="entry name" value="ABM"/>
    <property type="match status" value="1"/>
</dbReference>
<sequence>MIKSTEKSTEIEITVEFTLKPGKIKEFEDILLPHLERVANEETCTLMAASYDQNDETKYFLYERWKDERDFWDVQMKRSYRIPYNENIAAFEAAERKISMYKPRYFKVKK</sequence>
<dbReference type="Gene3D" id="3.30.70.100">
    <property type="match status" value="1"/>
</dbReference>
<dbReference type="InterPro" id="IPR011008">
    <property type="entry name" value="Dimeric_a/b-barrel"/>
</dbReference>
<dbReference type="EMBL" id="JBHLYW010000009">
    <property type="protein sequence ID" value="MFC0077888.1"/>
    <property type="molecule type" value="Genomic_DNA"/>
</dbReference>
<reference evidence="2 3" key="1">
    <citation type="submission" date="2024-09" db="EMBL/GenBank/DDBJ databases">
        <authorList>
            <person name="Sun Q."/>
            <person name="Mori K."/>
        </authorList>
    </citation>
    <scope>NUCLEOTIDE SEQUENCE [LARGE SCALE GENOMIC DNA]</scope>
    <source>
        <strain evidence="2 3">CGMCC 1.12926</strain>
    </source>
</reference>
<comment type="caution">
    <text evidence="2">The sequence shown here is derived from an EMBL/GenBank/DDBJ whole genome shotgun (WGS) entry which is preliminary data.</text>
</comment>
<keyword evidence="2" id="KW-0560">Oxidoreductase</keyword>
<organism evidence="2 3">
    <name type="scientific">Flavobacterium procerum</name>
    <dbReference type="NCBI Taxonomy" id="1455569"/>
    <lineage>
        <taxon>Bacteria</taxon>
        <taxon>Pseudomonadati</taxon>
        <taxon>Bacteroidota</taxon>
        <taxon>Flavobacteriia</taxon>
        <taxon>Flavobacteriales</taxon>
        <taxon>Flavobacteriaceae</taxon>
        <taxon>Flavobacterium</taxon>
    </lineage>
</organism>
<protein>
    <submittedName>
        <fullName evidence="2">Quinol monooxygenase</fullName>
        <ecNumber evidence="2">1.-.-.-</ecNumber>
    </submittedName>
</protein>
<keyword evidence="2" id="KW-0503">Monooxygenase</keyword>
<dbReference type="Pfam" id="PF03992">
    <property type="entry name" value="ABM"/>
    <property type="match status" value="1"/>
</dbReference>
<dbReference type="SUPFAM" id="SSF54909">
    <property type="entry name" value="Dimeric alpha+beta barrel"/>
    <property type="match status" value="1"/>
</dbReference>
<dbReference type="InterPro" id="IPR007138">
    <property type="entry name" value="ABM_dom"/>
</dbReference>